<dbReference type="Proteomes" id="UP000697107">
    <property type="component" value="Unassembled WGS sequence"/>
</dbReference>
<gene>
    <name evidence="1" type="ORF">PC118_g25096</name>
</gene>
<sequence length="153" mass="17102">MFSSMGSEIVPASAIDRLQRSGAEYCKAIASLLAMTDTHDKSRVILSSDTESNKMAEKIEILVRSCSSAFVVTIFDEYRVEDVSVDRLQRLNNILEMVFRINLEEEHAPSEFHSFPTCRFLVCASINGETQDASGYVQFKQPSQITSLVAILK</sequence>
<comment type="caution">
    <text evidence="1">The sequence shown here is derived from an EMBL/GenBank/DDBJ whole genome shotgun (WGS) entry which is preliminary data.</text>
</comment>
<proteinExistence type="predicted"/>
<dbReference type="AlphaFoldDB" id="A0A8T1EC57"/>
<evidence type="ECO:0000313" key="2">
    <source>
        <dbReference type="Proteomes" id="UP000697107"/>
    </source>
</evidence>
<evidence type="ECO:0000313" key="1">
    <source>
        <dbReference type="EMBL" id="KAG2952293.1"/>
    </source>
</evidence>
<dbReference type="EMBL" id="RCML01003844">
    <property type="protein sequence ID" value="KAG2952293.1"/>
    <property type="molecule type" value="Genomic_DNA"/>
</dbReference>
<protein>
    <submittedName>
        <fullName evidence="1">Uncharacterized protein</fullName>
    </submittedName>
</protein>
<name>A0A8T1EC57_9STRA</name>
<accession>A0A8T1EC57</accession>
<reference evidence="1" key="1">
    <citation type="submission" date="2018-10" db="EMBL/GenBank/DDBJ databases">
        <title>Effector identification in a new, highly contiguous assembly of the strawberry crown rot pathogen Phytophthora cactorum.</title>
        <authorList>
            <person name="Armitage A.D."/>
            <person name="Nellist C.F."/>
            <person name="Bates H."/>
            <person name="Vickerstaff R.J."/>
            <person name="Harrison R.J."/>
        </authorList>
    </citation>
    <scope>NUCLEOTIDE SEQUENCE</scope>
    <source>
        <strain evidence="1">P415</strain>
    </source>
</reference>
<organism evidence="1 2">
    <name type="scientific">Phytophthora cactorum</name>
    <dbReference type="NCBI Taxonomy" id="29920"/>
    <lineage>
        <taxon>Eukaryota</taxon>
        <taxon>Sar</taxon>
        <taxon>Stramenopiles</taxon>
        <taxon>Oomycota</taxon>
        <taxon>Peronosporomycetes</taxon>
        <taxon>Peronosporales</taxon>
        <taxon>Peronosporaceae</taxon>
        <taxon>Phytophthora</taxon>
    </lineage>
</organism>